<feature type="transmembrane region" description="Helical" evidence="1">
    <location>
        <begin position="93"/>
        <end position="114"/>
    </location>
</feature>
<feature type="transmembrane region" description="Helical" evidence="1">
    <location>
        <begin position="63"/>
        <end position="81"/>
    </location>
</feature>
<evidence type="ECO:0008006" key="4">
    <source>
        <dbReference type="Google" id="ProtNLM"/>
    </source>
</evidence>
<evidence type="ECO:0000256" key="1">
    <source>
        <dbReference type="SAM" id="Phobius"/>
    </source>
</evidence>
<keyword evidence="1" id="KW-1133">Transmembrane helix</keyword>
<proteinExistence type="predicted"/>
<comment type="caution">
    <text evidence="2">The sequence shown here is derived from an EMBL/GenBank/DDBJ whole genome shotgun (WGS) entry which is preliminary data.</text>
</comment>
<accession>A0A2H0MRB7</accession>
<feature type="transmembrane region" description="Helical" evidence="1">
    <location>
        <begin position="120"/>
        <end position="139"/>
    </location>
</feature>
<feature type="transmembrane region" description="Helical" evidence="1">
    <location>
        <begin position="216"/>
        <end position="237"/>
    </location>
</feature>
<feature type="transmembrane region" description="Helical" evidence="1">
    <location>
        <begin position="243"/>
        <end position="270"/>
    </location>
</feature>
<evidence type="ECO:0000313" key="2">
    <source>
        <dbReference type="EMBL" id="PIQ98335.1"/>
    </source>
</evidence>
<name>A0A2H0MRB7_9BACT</name>
<feature type="transmembrane region" description="Helical" evidence="1">
    <location>
        <begin position="6"/>
        <end position="25"/>
    </location>
</feature>
<feature type="transmembrane region" description="Helical" evidence="1">
    <location>
        <begin position="282"/>
        <end position="302"/>
    </location>
</feature>
<feature type="transmembrane region" description="Helical" evidence="1">
    <location>
        <begin position="37"/>
        <end position="57"/>
    </location>
</feature>
<protein>
    <recommendedName>
        <fullName evidence="4">EamA domain-containing protein</fullName>
    </recommendedName>
</protein>
<feature type="transmembrane region" description="Helical" evidence="1">
    <location>
        <begin position="151"/>
        <end position="170"/>
    </location>
</feature>
<reference evidence="2 3" key="1">
    <citation type="submission" date="2017-09" db="EMBL/GenBank/DDBJ databases">
        <title>Depth-based differentiation of microbial function through sediment-hosted aquifers and enrichment of novel symbionts in the deep terrestrial subsurface.</title>
        <authorList>
            <person name="Probst A.J."/>
            <person name="Ladd B."/>
            <person name="Jarett J.K."/>
            <person name="Geller-Mcgrath D.E."/>
            <person name="Sieber C.M."/>
            <person name="Emerson J.B."/>
            <person name="Anantharaman K."/>
            <person name="Thomas B.C."/>
            <person name="Malmstrom R."/>
            <person name="Stieglmeier M."/>
            <person name="Klingl A."/>
            <person name="Woyke T."/>
            <person name="Ryan C.M."/>
            <person name="Banfield J.F."/>
        </authorList>
    </citation>
    <scope>NUCLEOTIDE SEQUENCE [LARGE SCALE GENOMIC DNA]</scope>
    <source>
        <strain evidence="2">CG11_big_fil_rev_8_21_14_0_20_39_9</strain>
    </source>
</reference>
<organism evidence="2 3">
    <name type="scientific">Candidatus Nealsonbacteria bacterium CG11_big_fil_rev_8_21_14_0_20_39_9</name>
    <dbReference type="NCBI Taxonomy" id="1974715"/>
    <lineage>
        <taxon>Bacteria</taxon>
        <taxon>Candidatus Nealsoniibacteriota</taxon>
    </lineage>
</organism>
<dbReference type="EMBL" id="PCWI01000042">
    <property type="protein sequence ID" value="PIQ98335.1"/>
    <property type="molecule type" value="Genomic_DNA"/>
</dbReference>
<dbReference type="Proteomes" id="UP000229381">
    <property type="component" value="Unassembled WGS sequence"/>
</dbReference>
<keyword evidence="1" id="KW-0472">Membrane</keyword>
<sequence length="303" mass="34191">MTWLIVTISFYLILSVVFLVDKYLLTGLIPNPKIYTFYVGTLGILTLIIAPFVNFYIPNPFQIILSLSAGAVFIYALFWFYKALSLFEASRVVPAISGLVPLFTFGLVYFSSLGRETLPFVKMIAFILLVFGSIFITFEKKKIINLKGFKISVLTAFLLSLAFTLTKYVYLEQPFWNGFIWTKIGGLLAAFLFFIFMPEIKEEIFKKKISFQKKTFGIFISNQMVGAGANVLQNWAIALAPLAYISIINALQGIQYAFLLIFTLFLSFKFPQILKEEISQKILLQKIAAILLIGGGLALLAFK</sequence>
<dbReference type="AlphaFoldDB" id="A0A2H0MRB7"/>
<evidence type="ECO:0000313" key="3">
    <source>
        <dbReference type="Proteomes" id="UP000229381"/>
    </source>
</evidence>
<feature type="transmembrane region" description="Helical" evidence="1">
    <location>
        <begin position="176"/>
        <end position="196"/>
    </location>
</feature>
<gene>
    <name evidence="2" type="ORF">COV64_01830</name>
</gene>
<keyword evidence="1" id="KW-0812">Transmembrane</keyword>